<gene>
    <name evidence="3" type="ORF">CJ213_00740</name>
</gene>
<evidence type="ECO:0000313" key="3">
    <source>
        <dbReference type="EMBL" id="PMC54709.1"/>
    </source>
</evidence>
<dbReference type="InterPro" id="IPR045931">
    <property type="entry name" value="DUF6350"/>
</dbReference>
<feature type="transmembrane region" description="Helical" evidence="2">
    <location>
        <begin position="20"/>
        <end position="43"/>
    </location>
</feature>
<proteinExistence type="predicted"/>
<feature type="transmembrane region" description="Helical" evidence="2">
    <location>
        <begin position="63"/>
        <end position="96"/>
    </location>
</feature>
<accession>A0A9X7I8Z3</accession>
<dbReference type="Proteomes" id="UP000235293">
    <property type="component" value="Unassembled WGS sequence"/>
</dbReference>
<evidence type="ECO:0000313" key="4">
    <source>
        <dbReference type="Proteomes" id="UP000235293"/>
    </source>
</evidence>
<name>A0A9X7I8Z3_9BIFI</name>
<feature type="transmembrane region" description="Helical" evidence="2">
    <location>
        <begin position="132"/>
        <end position="152"/>
    </location>
</feature>
<dbReference type="Pfam" id="PF19877">
    <property type="entry name" value="DUF6350"/>
    <property type="match status" value="1"/>
</dbReference>
<keyword evidence="2" id="KW-0812">Transmembrane</keyword>
<evidence type="ECO:0008006" key="5">
    <source>
        <dbReference type="Google" id="ProtNLM"/>
    </source>
</evidence>
<protein>
    <recommendedName>
        <fullName evidence="5">Beta-carotene 15,15'-monooxygenase</fullName>
    </recommendedName>
</protein>
<dbReference type="EMBL" id="PNGY01000001">
    <property type="protein sequence ID" value="PMC54709.1"/>
    <property type="molecule type" value="Genomic_DNA"/>
</dbReference>
<reference evidence="3 4" key="1">
    <citation type="submission" date="2017-09" db="EMBL/GenBank/DDBJ databases">
        <title>Bacterial strain isolated from the female urinary microbiota.</title>
        <authorList>
            <person name="Thomas-White K."/>
            <person name="Kumar N."/>
            <person name="Forster S."/>
            <person name="Putonti C."/>
            <person name="Lawley T."/>
            <person name="Wolfe A.J."/>
        </authorList>
    </citation>
    <scope>NUCLEOTIDE SEQUENCE [LARGE SCALE GENOMIC DNA]</scope>
    <source>
        <strain evidence="3 4">UMB0411</strain>
    </source>
</reference>
<feature type="region of interest" description="Disordered" evidence="1">
    <location>
        <begin position="434"/>
        <end position="457"/>
    </location>
</feature>
<sequence length="457" mass="49842">MVEKLKSSLINMSKGVITPVIVIFIFSLTIGLFLSLTLLVVSIEEGTGNLSESAMSMTWAVFMFAQGVGLTFGNCILTIIPLGLTFLLISTLVCLIRRIKGGNIAYFTGLVVWAAINAILSQNTHVTLLDSTFIVACKSSCVYLISLLIAVFPRSSLFVSAKQRYKQICPEYIQKNIRITKRTAVILFGLYAFVALITVVVWACTNFGYVNSYFNKLGMQNGSRILTTIACLVWLPNVAIWALSWICGSGFNIGSVAQFTLTVSQRKSLPPIPVFGIFPDAVIDVVHRTVFYSIVPTLCFIVMFVALLHKSGCGLRLKNIIDKTERESFMLNAIEAATDSVGVSALITIMWTVVFSIANGSLGECRLSYIGVDIIESTRAVGHLTLYASAVALVISIFSILLICGARYCLNLIAASKSNKPVKFAELIENKASNKNNQPLPLKKAAPRTVSSKAKRK</sequence>
<evidence type="ECO:0000256" key="1">
    <source>
        <dbReference type="SAM" id="MobiDB-lite"/>
    </source>
</evidence>
<feature type="transmembrane region" description="Helical" evidence="2">
    <location>
        <begin position="290"/>
        <end position="308"/>
    </location>
</feature>
<dbReference type="RefSeq" id="WP_012914212.1">
    <property type="nucleotide sequence ID" value="NZ_CP083176.1"/>
</dbReference>
<organism evidence="3 4">
    <name type="scientific">Gardnerella swidsinskii</name>
    <dbReference type="NCBI Taxonomy" id="2792979"/>
    <lineage>
        <taxon>Bacteria</taxon>
        <taxon>Bacillati</taxon>
        <taxon>Actinomycetota</taxon>
        <taxon>Actinomycetes</taxon>
        <taxon>Bifidobacteriales</taxon>
        <taxon>Bifidobacteriaceae</taxon>
        <taxon>Gardnerella</taxon>
    </lineage>
</organism>
<keyword evidence="2" id="KW-1133">Transmembrane helix</keyword>
<dbReference type="AlphaFoldDB" id="A0A9X7I8Z3"/>
<feature type="transmembrane region" description="Helical" evidence="2">
    <location>
        <begin position="103"/>
        <end position="120"/>
    </location>
</feature>
<feature type="transmembrane region" description="Helical" evidence="2">
    <location>
        <begin position="329"/>
        <end position="354"/>
    </location>
</feature>
<evidence type="ECO:0000256" key="2">
    <source>
        <dbReference type="SAM" id="Phobius"/>
    </source>
</evidence>
<feature type="transmembrane region" description="Helical" evidence="2">
    <location>
        <begin position="386"/>
        <end position="410"/>
    </location>
</feature>
<keyword evidence="2" id="KW-0472">Membrane</keyword>
<comment type="caution">
    <text evidence="3">The sequence shown here is derived from an EMBL/GenBank/DDBJ whole genome shotgun (WGS) entry which is preliminary data.</text>
</comment>
<feature type="transmembrane region" description="Helical" evidence="2">
    <location>
        <begin position="184"/>
        <end position="209"/>
    </location>
</feature>